<dbReference type="GeneID" id="20329254"/>
<proteinExistence type="predicted"/>
<gene>
    <name evidence="1" type="ORF">T265_15088</name>
</gene>
<protein>
    <submittedName>
        <fullName evidence="1">Uncharacterized protein</fullName>
    </submittedName>
</protein>
<accession>A0A074Z369</accession>
<dbReference type="RefSeq" id="XP_009174801.1">
    <property type="nucleotide sequence ID" value="XM_009176537.1"/>
</dbReference>
<feature type="non-terminal residue" evidence="1">
    <location>
        <position position="119"/>
    </location>
</feature>
<dbReference type="EMBL" id="KL596966">
    <property type="protein sequence ID" value="KER21453.1"/>
    <property type="molecule type" value="Genomic_DNA"/>
</dbReference>
<sequence>MTSVFNTDASLPYNHDSFEIMKKGIKVGAPTPPDNYSGNLDRNWQLERYWHWLAATPCSVSNRAQWETLKTVSARQTIYTCLQAEVPVGEILSKALLGHNVHRVPTLYCFRYWAINLVT</sequence>
<dbReference type="KEGG" id="ovi:T265_15088"/>
<dbReference type="Proteomes" id="UP000054324">
    <property type="component" value="Unassembled WGS sequence"/>
</dbReference>
<evidence type="ECO:0000313" key="1">
    <source>
        <dbReference type="EMBL" id="KER21453.1"/>
    </source>
</evidence>
<evidence type="ECO:0000313" key="2">
    <source>
        <dbReference type="Proteomes" id="UP000054324"/>
    </source>
</evidence>
<name>A0A074Z369_OPIVI</name>
<organism evidence="1 2">
    <name type="scientific">Opisthorchis viverrini</name>
    <name type="common">Southeast Asian liver fluke</name>
    <dbReference type="NCBI Taxonomy" id="6198"/>
    <lineage>
        <taxon>Eukaryota</taxon>
        <taxon>Metazoa</taxon>
        <taxon>Spiralia</taxon>
        <taxon>Lophotrochozoa</taxon>
        <taxon>Platyhelminthes</taxon>
        <taxon>Trematoda</taxon>
        <taxon>Digenea</taxon>
        <taxon>Opisthorchiida</taxon>
        <taxon>Opisthorchiata</taxon>
        <taxon>Opisthorchiidae</taxon>
        <taxon>Opisthorchis</taxon>
    </lineage>
</organism>
<reference evidence="1 2" key="1">
    <citation type="submission" date="2013-11" db="EMBL/GenBank/DDBJ databases">
        <title>Opisthorchis viverrini - life in the bile duct.</title>
        <authorList>
            <person name="Young N.D."/>
            <person name="Nagarajan N."/>
            <person name="Lin S.J."/>
            <person name="Korhonen P.K."/>
            <person name="Jex A.R."/>
            <person name="Hall R.S."/>
            <person name="Safavi-Hemami H."/>
            <person name="Kaewkong W."/>
            <person name="Bertrand D."/>
            <person name="Gao S."/>
            <person name="Seet Q."/>
            <person name="Wongkham S."/>
            <person name="Teh B.T."/>
            <person name="Wongkham C."/>
            <person name="Intapan P.M."/>
            <person name="Maleewong W."/>
            <person name="Yang X."/>
            <person name="Hu M."/>
            <person name="Wang Z."/>
            <person name="Hofmann A."/>
            <person name="Sternberg P.W."/>
            <person name="Tan P."/>
            <person name="Wang J."/>
            <person name="Gasser R.B."/>
        </authorList>
    </citation>
    <scope>NUCLEOTIDE SEQUENCE [LARGE SCALE GENOMIC DNA]</scope>
</reference>
<keyword evidence="2" id="KW-1185">Reference proteome</keyword>
<dbReference type="CTD" id="20329254"/>
<dbReference type="AlphaFoldDB" id="A0A074Z369"/>